<dbReference type="InParanoid" id="A0A6J2YDQ9"/>
<keyword evidence="5" id="KW-0343">GTPase activation</keyword>
<keyword evidence="6" id="KW-0963">Cytoplasm</keyword>
<dbReference type="CTD" id="51256"/>
<evidence type="ECO:0000313" key="12">
    <source>
        <dbReference type="Proteomes" id="UP000504635"/>
    </source>
</evidence>
<dbReference type="GO" id="GO:0005765">
    <property type="term" value="C:lysosomal membrane"/>
    <property type="evidence" value="ECO:0007669"/>
    <property type="project" value="UniProtKB-SubCell"/>
</dbReference>
<evidence type="ECO:0000256" key="1">
    <source>
        <dbReference type="ARBA" id="ARBA00004514"/>
    </source>
</evidence>
<reference evidence="13" key="1">
    <citation type="submission" date="2025-08" db="UniProtKB">
        <authorList>
            <consortium name="RefSeq"/>
        </authorList>
    </citation>
    <scope>IDENTIFICATION</scope>
    <source>
        <tissue evidence="13">Gonads</tissue>
    </source>
</reference>
<dbReference type="GO" id="GO:0032007">
    <property type="term" value="P:negative regulation of TOR signaling"/>
    <property type="evidence" value="ECO:0007669"/>
    <property type="project" value="TreeGrafter"/>
</dbReference>
<dbReference type="AlphaFoldDB" id="A0A6J2YDQ9"/>
<comment type="subcellular location">
    <subcellularLocation>
        <location evidence="1">Cytoplasm</location>
        <location evidence="1">Cytosol</location>
    </subcellularLocation>
    <subcellularLocation>
        <location evidence="2">Cytoplasmic vesicle</location>
    </subcellularLocation>
    <subcellularLocation>
        <location evidence="3">Lysosome membrane</location>
    </subcellularLocation>
</comment>
<sequence length="296" mass="35210">MGTDERNFRSVYYEKVGFKSVEEKKSIEMLLKEKPIDQVKLKQFCLRFTVPHIYRALVWKLLLGIIPMHIKCHKFVMEQRKQEYDDLYHTLHVIKNFNEKTPKQQIFLYMWLIQTRKLTFNINLEQNSDAESFTAIIEYLLYVIEDDVDLYWIGIKIYDKISKHQEEIPKLIECTHNLIEKEDPDLYRYLVQNNLLESIPLKKWFNCWFAGILNENCLARIWDKTCGGSYKILAFLVPIILTTLRHKIMKTTDIQAVIDNIKNIPEDTTDSIINKSIDKWQHHGSPLTVQDKPKTN</sequence>
<dbReference type="Gene3D" id="1.10.10.750">
    <property type="entry name" value="Ypt/Rab-GAP domain of gyp1p, domain 1"/>
    <property type="match status" value="1"/>
</dbReference>
<keyword evidence="12" id="KW-1185">Reference proteome</keyword>
<evidence type="ECO:0000313" key="13">
    <source>
        <dbReference type="RefSeq" id="XP_030761527.1"/>
    </source>
</evidence>
<evidence type="ECO:0000256" key="9">
    <source>
        <dbReference type="ARBA" id="ARBA00023329"/>
    </source>
</evidence>
<proteinExistence type="predicted"/>
<evidence type="ECO:0000256" key="6">
    <source>
        <dbReference type="ARBA" id="ARBA00022490"/>
    </source>
</evidence>
<evidence type="ECO:0000256" key="8">
    <source>
        <dbReference type="ARBA" id="ARBA00023228"/>
    </source>
</evidence>
<dbReference type="InterPro" id="IPR039842">
    <property type="entry name" value="TBC1D7"/>
</dbReference>
<evidence type="ECO:0000256" key="7">
    <source>
        <dbReference type="ARBA" id="ARBA00023136"/>
    </source>
</evidence>
<dbReference type="InterPro" id="IPR035969">
    <property type="entry name" value="Rab-GAP_TBC_sf"/>
</dbReference>
<dbReference type="OrthoDB" id="18718at2759"/>
<dbReference type="SUPFAM" id="SSF47923">
    <property type="entry name" value="Ypt/Rab-GAP domain of gyp1p"/>
    <property type="match status" value="2"/>
</dbReference>
<keyword evidence="9" id="KW-0968">Cytoplasmic vesicle</keyword>
<dbReference type="InterPro" id="IPR000195">
    <property type="entry name" value="Rab-GAP-TBC_dom"/>
</dbReference>
<keyword evidence="8" id="KW-0458">Lysosome</keyword>
<dbReference type="Gene3D" id="1.10.8.680">
    <property type="entry name" value="Ypt/Rab-GAP domain of gyp1p, domain 2"/>
    <property type="match status" value="1"/>
</dbReference>
<dbReference type="RefSeq" id="XP_030761527.1">
    <property type="nucleotide sequence ID" value="XM_030905667.1"/>
</dbReference>
<keyword evidence="7" id="KW-0472">Membrane</keyword>
<evidence type="ECO:0000256" key="10">
    <source>
        <dbReference type="ARBA" id="ARBA00046045"/>
    </source>
</evidence>
<dbReference type="Proteomes" id="UP000504635">
    <property type="component" value="Unplaced"/>
</dbReference>
<comment type="function">
    <text evidence="10">Non-catalytic component of the TSC-TBC complex, a multiprotein complex that acts as a negative regulator of the canonical mTORC1 complex, an evolutionarily conserved central nutrient sensor that stimulates anabolic reactions and macromolecule biosynthesis to promote cellular biomass generation and growth. The TSC-TBC complex acts as a GTPase-activating protein (GAP) for the small GTPase RHEB, a direct activator of the protein kinase activity of mTORC1. In absence of nutrients, the TSC-TBC complex inhibits mTORC1, thereby preventing phosphorylation of ribosomal protein S6 kinase (RPS6KB1 and RPS6KB2) and EIF4EBP1 (4E-BP1) by the mTORC1 signaling. The TSC-TBC complex is inactivated in response to nutrients, relieving inhibition of mTORC1.</text>
</comment>
<gene>
    <name evidence="13" type="primary">LOC115886493</name>
</gene>
<organism evidence="12 13">
    <name type="scientific">Sitophilus oryzae</name>
    <name type="common">Rice weevil</name>
    <name type="synonym">Curculio oryzae</name>
    <dbReference type="NCBI Taxonomy" id="7048"/>
    <lineage>
        <taxon>Eukaryota</taxon>
        <taxon>Metazoa</taxon>
        <taxon>Ecdysozoa</taxon>
        <taxon>Arthropoda</taxon>
        <taxon>Hexapoda</taxon>
        <taxon>Insecta</taxon>
        <taxon>Pterygota</taxon>
        <taxon>Neoptera</taxon>
        <taxon>Endopterygota</taxon>
        <taxon>Coleoptera</taxon>
        <taxon>Polyphaga</taxon>
        <taxon>Cucujiformia</taxon>
        <taxon>Curculionidae</taxon>
        <taxon>Dryophthorinae</taxon>
        <taxon>Sitophilus</taxon>
    </lineage>
</organism>
<evidence type="ECO:0000259" key="11">
    <source>
        <dbReference type="PROSITE" id="PS50086"/>
    </source>
</evidence>
<dbReference type="PANTHER" id="PTHR13530">
    <property type="entry name" value="TBC1 DOMAIN FAMILY MEMBER 7"/>
    <property type="match status" value="1"/>
</dbReference>
<evidence type="ECO:0000256" key="2">
    <source>
        <dbReference type="ARBA" id="ARBA00004541"/>
    </source>
</evidence>
<evidence type="ECO:0000256" key="5">
    <source>
        <dbReference type="ARBA" id="ARBA00022468"/>
    </source>
</evidence>
<dbReference type="GeneID" id="115886493"/>
<dbReference type="GO" id="GO:0005829">
    <property type="term" value="C:cytosol"/>
    <property type="evidence" value="ECO:0007669"/>
    <property type="project" value="UniProtKB-SubCell"/>
</dbReference>
<dbReference type="InterPro" id="IPR043039">
    <property type="entry name" value="TBC1D7_dom2"/>
</dbReference>
<dbReference type="GO" id="GO:0005096">
    <property type="term" value="F:GTPase activator activity"/>
    <property type="evidence" value="ECO:0007669"/>
    <property type="project" value="UniProtKB-KW"/>
</dbReference>
<dbReference type="PANTHER" id="PTHR13530:SF3">
    <property type="entry name" value="TBC1 DOMAIN FAMILY MEMBER 7"/>
    <property type="match status" value="1"/>
</dbReference>
<dbReference type="Pfam" id="PF00566">
    <property type="entry name" value="RabGAP-TBC"/>
    <property type="match status" value="1"/>
</dbReference>
<dbReference type="PROSITE" id="PS50086">
    <property type="entry name" value="TBC_RABGAP"/>
    <property type="match status" value="1"/>
</dbReference>
<protein>
    <recommendedName>
        <fullName evidence="4">TBC1 domain family member 7</fullName>
    </recommendedName>
</protein>
<dbReference type="GO" id="GO:0031410">
    <property type="term" value="C:cytoplasmic vesicle"/>
    <property type="evidence" value="ECO:0007669"/>
    <property type="project" value="UniProtKB-SubCell"/>
</dbReference>
<dbReference type="KEGG" id="soy:115886493"/>
<dbReference type="FunCoup" id="A0A6J2YDQ9">
    <property type="interactions" value="511"/>
</dbReference>
<accession>A0A6J2YDQ9</accession>
<name>A0A6J2YDQ9_SITOR</name>
<feature type="domain" description="Rab-GAP TBC" evidence="11">
    <location>
        <begin position="49"/>
        <end position="229"/>
    </location>
</feature>
<evidence type="ECO:0000256" key="4">
    <source>
        <dbReference type="ARBA" id="ARBA00015455"/>
    </source>
</evidence>
<evidence type="ECO:0000256" key="3">
    <source>
        <dbReference type="ARBA" id="ARBA00004656"/>
    </source>
</evidence>
<dbReference type="Gene3D" id="1.10.472.80">
    <property type="entry name" value="Ypt/Rab-GAP domain of gyp1p, domain 3"/>
    <property type="match status" value="1"/>
</dbReference>